<evidence type="ECO:0000256" key="1">
    <source>
        <dbReference type="ARBA" id="ARBA00001966"/>
    </source>
</evidence>
<proteinExistence type="predicted"/>
<dbReference type="AlphaFoldDB" id="A0A1C3RKR7"/>
<dbReference type="PROSITE" id="PS51918">
    <property type="entry name" value="RADICAL_SAM"/>
    <property type="match status" value="1"/>
</dbReference>
<accession>A0A1C3RKR7</accession>
<evidence type="ECO:0000313" key="7">
    <source>
        <dbReference type="EMBL" id="SCA57848.1"/>
    </source>
</evidence>
<protein>
    <recommendedName>
        <fullName evidence="6">Radical SAM core domain-containing protein</fullName>
    </recommendedName>
</protein>
<keyword evidence="3" id="KW-0479">Metal-binding</keyword>
<dbReference type="OrthoDB" id="9801424at2"/>
<evidence type="ECO:0000259" key="6">
    <source>
        <dbReference type="PROSITE" id="PS51918"/>
    </source>
</evidence>
<dbReference type="Pfam" id="PF04055">
    <property type="entry name" value="Radical_SAM"/>
    <property type="match status" value="1"/>
</dbReference>
<keyword evidence="2" id="KW-0949">S-adenosyl-L-methionine</keyword>
<evidence type="ECO:0000256" key="3">
    <source>
        <dbReference type="ARBA" id="ARBA00022723"/>
    </source>
</evidence>
<organism evidence="7 8">
    <name type="scientific">Candidatus Terasakiella magnetica</name>
    <dbReference type="NCBI Taxonomy" id="1867952"/>
    <lineage>
        <taxon>Bacteria</taxon>
        <taxon>Pseudomonadati</taxon>
        <taxon>Pseudomonadota</taxon>
        <taxon>Alphaproteobacteria</taxon>
        <taxon>Rhodospirillales</taxon>
        <taxon>Terasakiellaceae</taxon>
        <taxon>Terasakiella</taxon>
    </lineage>
</organism>
<evidence type="ECO:0000256" key="4">
    <source>
        <dbReference type="ARBA" id="ARBA00023004"/>
    </source>
</evidence>
<keyword evidence="8" id="KW-1185">Reference proteome</keyword>
<dbReference type="GO" id="GO:0003824">
    <property type="term" value="F:catalytic activity"/>
    <property type="evidence" value="ECO:0007669"/>
    <property type="project" value="InterPro"/>
</dbReference>
<evidence type="ECO:0000313" key="8">
    <source>
        <dbReference type="Proteomes" id="UP000231658"/>
    </source>
</evidence>
<dbReference type="SUPFAM" id="SSF102114">
    <property type="entry name" value="Radical SAM enzymes"/>
    <property type="match status" value="1"/>
</dbReference>
<sequence length="430" mass="49093">MTLQVGVVVPTWHYWIDPIKLQPLWELYYATLIEDHIDDVSVQIIDRRGNKDQPYPECDVYFYWVMKSADAFEIYDIIKDLRQLNPKSIHLGGGNHVDHLTDQAAEHFDACLLGTAEGLIVEAFKDLRTGKLEKVYKANGPFKFCEYGHSRREFLPPERVVNDKHFSQYGGVPGTGVYFSRGCSFKCSFCVYNNPGKFEYREASQITAEIEYLKKNFGVKGVNLRDEVCIPVNRKLAQNYLEAIGKGDVIWRGQTVPFGDEDMVKLAAESGCQEVALGMESADSDEVLILANKPSKSIDRNKKYVEMLKKYGIKVKVCLIFGLPGETENVVERTIKFIEEIEPDYVALSGFDPVPGSPFYNEPEKYGLKFIDKDLSKHAHLVYRFGDEEDVGLPFEYDEKAPWGTPLTRDQIVNNIKTLQGWLRERGMSY</sequence>
<dbReference type="Proteomes" id="UP000231658">
    <property type="component" value="Unassembled WGS sequence"/>
</dbReference>
<evidence type="ECO:0000256" key="2">
    <source>
        <dbReference type="ARBA" id="ARBA00022691"/>
    </source>
</evidence>
<dbReference type="CDD" id="cd01335">
    <property type="entry name" value="Radical_SAM"/>
    <property type="match status" value="1"/>
</dbReference>
<gene>
    <name evidence="7" type="ORF">MTBPR1_70120</name>
</gene>
<dbReference type="GO" id="GO:0051536">
    <property type="term" value="F:iron-sulfur cluster binding"/>
    <property type="evidence" value="ECO:0007669"/>
    <property type="project" value="UniProtKB-KW"/>
</dbReference>
<name>A0A1C3RKR7_9PROT</name>
<keyword evidence="4" id="KW-0408">Iron</keyword>
<dbReference type="InterPro" id="IPR051198">
    <property type="entry name" value="BchE-like"/>
</dbReference>
<keyword evidence="5" id="KW-0411">Iron-sulfur</keyword>
<feature type="domain" description="Radical SAM core" evidence="6">
    <location>
        <begin position="169"/>
        <end position="387"/>
    </location>
</feature>
<dbReference type="STRING" id="1867952.MTBPR1_70120"/>
<dbReference type="GO" id="GO:0046872">
    <property type="term" value="F:metal ion binding"/>
    <property type="evidence" value="ECO:0007669"/>
    <property type="project" value="UniProtKB-KW"/>
</dbReference>
<comment type="cofactor">
    <cofactor evidence="1">
        <name>[4Fe-4S] cluster</name>
        <dbReference type="ChEBI" id="CHEBI:49883"/>
    </cofactor>
</comment>
<dbReference type="SFLD" id="SFLDS00029">
    <property type="entry name" value="Radical_SAM"/>
    <property type="match status" value="1"/>
</dbReference>
<dbReference type="InterPro" id="IPR058240">
    <property type="entry name" value="rSAM_sf"/>
</dbReference>
<dbReference type="InterPro" id="IPR006638">
    <property type="entry name" value="Elp3/MiaA/NifB-like_rSAM"/>
</dbReference>
<dbReference type="PANTHER" id="PTHR43409">
    <property type="entry name" value="ANAEROBIC MAGNESIUM-PROTOPORPHYRIN IX MONOMETHYL ESTER CYCLASE-RELATED"/>
    <property type="match status" value="1"/>
</dbReference>
<reference evidence="7 8" key="1">
    <citation type="submission" date="2016-07" db="EMBL/GenBank/DDBJ databases">
        <authorList>
            <person name="Lefevre C.T."/>
        </authorList>
    </citation>
    <scope>NUCLEOTIDE SEQUENCE [LARGE SCALE GENOMIC DNA]</scope>
    <source>
        <strain evidence="7">PR1</strain>
    </source>
</reference>
<dbReference type="InterPro" id="IPR023404">
    <property type="entry name" value="rSAM_horseshoe"/>
</dbReference>
<dbReference type="Gene3D" id="3.80.30.20">
    <property type="entry name" value="tm_1862 like domain"/>
    <property type="match status" value="1"/>
</dbReference>
<dbReference type="RefSeq" id="WP_069189853.1">
    <property type="nucleotide sequence ID" value="NZ_FLYE01000046.1"/>
</dbReference>
<dbReference type="EMBL" id="FLYE01000046">
    <property type="protein sequence ID" value="SCA57848.1"/>
    <property type="molecule type" value="Genomic_DNA"/>
</dbReference>
<dbReference type="InterPro" id="IPR007197">
    <property type="entry name" value="rSAM"/>
</dbReference>
<evidence type="ECO:0000256" key="5">
    <source>
        <dbReference type="ARBA" id="ARBA00023014"/>
    </source>
</evidence>
<dbReference type="SFLD" id="SFLDG01082">
    <property type="entry name" value="B12-binding_domain_containing"/>
    <property type="match status" value="1"/>
</dbReference>
<dbReference type="SMART" id="SM00729">
    <property type="entry name" value="Elp3"/>
    <property type="match status" value="1"/>
</dbReference>